<reference evidence="2 3" key="1">
    <citation type="submission" date="2016-03" db="EMBL/GenBank/DDBJ databases">
        <title>Acetic acid bacteria sequencing.</title>
        <authorList>
            <person name="Brandt J."/>
            <person name="Jakob F."/>
            <person name="Vogel R.F."/>
        </authorList>
    </citation>
    <scope>NUCLEOTIDE SEQUENCE [LARGE SCALE GENOMIC DNA]</scope>
    <source>
        <strain evidence="2 3">TMW2.1084</strain>
        <plasmid evidence="3">pac1084_1</plasmid>
    </source>
</reference>
<dbReference type="KEGG" id="aper:A0U91_15390"/>
<proteinExistence type="predicted"/>
<evidence type="ECO:0000313" key="2">
    <source>
        <dbReference type="EMBL" id="AQT06396.1"/>
    </source>
</evidence>
<evidence type="ECO:0000256" key="1">
    <source>
        <dbReference type="SAM" id="MobiDB-lite"/>
    </source>
</evidence>
<dbReference type="InterPro" id="IPR035437">
    <property type="entry name" value="SNase_OB-fold_sf"/>
</dbReference>
<geneLocation type="plasmid" evidence="3">
    <name>pac1084_1</name>
</geneLocation>
<gene>
    <name evidence="2" type="ORF">A0U91_15390</name>
</gene>
<keyword evidence="2" id="KW-0614">Plasmid</keyword>
<dbReference type="EMBL" id="CP014688">
    <property type="protein sequence ID" value="AQT06396.1"/>
    <property type="molecule type" value="Genomic_DNA"/>
</dbReference>
<sequence length="244" mass="25243">MLQNNGQLGSAGEFGTFQPQPALPGTLGAGNAQNAEDKAVAEQQRILENTQNLETGAAPGEACTRAKDEPAPARDMTYGGNAEDAEKKDPCKPKPTKAESVASNKSSPHSPSLLKTGSPVSGEAQVISGDTLKIGGTLVHLAGIESPPPGEVCRSGATAWRCGDEATTDLQEVADHRHLTCTIQAEKSELGDLNMPDASCGGSSGIADLSIFQASRGNALGTTPETKIAMRSAKLRHSGIWLSQ</sequence>
<dbReference type="AlphaFoldDB" id="A0A1U9LIX9"/>
<dbReference type="SUPFAM" id="SSF50199">
    <property type="entry name" value="Staphylococcal nuclease"/>
    <property type="match status" value="1"/>
</dbReference>
<dbReference type="Proteomes" id="UP000189055">
    <property type="component" value="Plasmid pAC1084_1"/>
</dbReference>
<protein>
    <recommendedName>
        <fullName evidence="4">Nuclease</fullName>
    </recommendedName>
</protein>
<organism evidence="2 3">
    <name type="scientific">Acetobacter persici</name>
    <dbReference type="NCBI Taxonomy" id="1076596"/>
    <lineage>
        <taxon>Bacteria</taxon>
        <taxon>Pseudomonadati</taxon>
        <taxon>Pseudomonadota</taxon>
        <taxon>Alphaproteobacteria</taxon>
        <taxon>Acetobacterales</taxon>
        <taxon>Acetobacteraceae</taxon>
        <taxon>Acetobacter</taxon>
    </lineage>
</organism>
<accession>A0A1U9LIX9</accession>
<evidence type="ECO:0008006" key="4">
    <source>
        <dbReference type="Google" id="ProtNLM"/>
    </source>
</evidence>
<evidence type="ECO:0000313" key="3">
    <source>
        <dbReference type="Proteomes" id="UP000189055"/>
    </source>
</evidence>
<feature type="region of interest" description="Disordered" evidence="1">
    <location>
        <begin position="1"/>
        <end position="122"/>
    </location>
</feature>
<name>A0A1U9LIX9_9PROT</name>
<feature type="compositionally biased region" description="Polar residues" evidence="1">
    <location>
        <begin position="101"/>
        <end position="119"/>
    </location>
</feature>